<dbReference type="KEGG" id="tbg:TbgDal_VII1770"/>
<dbReference type="GO" id="GO:0006261">
    <property type="term" value="P:DNA-templated DNA replication"/>
    <property type="evidence" value="ECO:0007669"/>
    <property type="project" value="TreeGrafter"/>
</dbReference>
<proteinExistence type="predicted"/>
<dbReference type="AlphaFoldDB" id="C9ZS69"/>
<accession>C9ZS69</accession>
<gene>
    <name evidence="4" type="ORF">TbgDal_VII1770</name>
</gene>
<organism evidence="4 5">
    <name type="scientific">Trypanosoma brucei gambiense (strain MHOM/CI/86/DAL972)</name>
    <dbReference type="NCBI Taxonomy" id="679716"/>
    <lineage>
        <taxon>Eukaryota</taxon>
        <taxon>Discoba</taxon>
        <taxon>Euglenozoa</taxon>
        <taxon>Kinetoplastea</taxon>
        <taxon>Metakinetoplastina</taxon>
        <taxon>Trypanosomatida</taxon>
        <taxon>Trypanosomatidae</taxon>
        <taxon>Trypanosoma</taxon>
    </lineage>
</organism>
<evidence type="ECO:0000256" key="3">
    <source>
        <dbReference type="SAM" id="MobiDB-lite"/>
    </source>
</evidence>
<dbReference type="RefSeq" id="XP_011774488.1">
    <property type="nucleotide sequence ID" value="XM_011776186.1"/>
</dbReference>
<evidence type="ECO:0000256" key="1">
    <source>
        <dbReference type="ARBA" id="ARBA00004123"/>
    </source>
</evidence>
<evidence type="ECO:0008006" key="6">
    <source>
        <dbReference type="Google" id="ProtNLM"/>
    </source>
</evidence>
<dbReference type="InterPro" id="IPR019140">
    <property type="entry name" value="MCM_complex-bd"/>
</dbReference>
<comment type="subcellular location">
    <subcellularLocation>
        <location evidence="1">Nucleus</location>
    </subcellularLocation>
</comment>
<dbReference type="PANTHER" id="PTHR13489">
    <property type="entry name" value="MINI-CHROMOSOME MAINTENANCE COMPLEX-BINDING PROTEIN"/>
    <property type="match status" value="1"/>
</dbReference>
<dbReference type="EMBL" id="FN554970">
    <property type="protein sequence ID" value="CBH12205.1"/>
    <property type="molecule type" value="Genomic_DNA"/>
</dbReference>
<name>C9ZS69_TRYB9</name>
<dbReference type="PANTHER" id="PTHR13489:SF0">
    <property type="entry name" value="MINI-CHROMOSOME MAINTENANCE COMPLEX-BINDING PROTEIN"/>
    <property type="match status" value="1"/>
</dbReference>
<sequence length="609" mass="67517">MRRAMDRIYSQPGINAIIREKAAELGSAAASLSYVHRYLREALSSAEVATAVHDVFPIGAAQDSVGKLCRCRGMIQEVDPSVALYRASPNNFLGAETTDDAVMLEALQVYVIPVPGNAHFYGIQDQQQTGYQQAQGAATCTEGGGFLPADTSDLGRNSGLDRKRRERTPMGDQTHQGEWNSEDPDVERDPKQSRYEGDKLLGTLPAHSAANVPLHHQLNLPHPPLCWTLHTACVVTVIYGGSAEEEPLRLNDVVDFFGFIDEPSIVEHSCGPFAEVEDFETFDAWHTEQLPPGVLPRMTCLSWQRVYCQPDRPLCHFYFESKRPLVLQHLKNTVCKGDSLLAEYILLHLCARVITQEGGMPVGDLPLRVEGDIVNLDMWSAYMREVAPVGEVLLDLSKLTSSSLRVTSSLDEKSNILRAGVLQLANGTHVTLDSRAVAIASSGVQDAIFSAVHKQVLQLEYPYQKLELPIDLSFLVLSTTKLTDEIGFLQLAVSVRWLPELTTEAAISNDISVDEVRDYFAQVRQLPRRFEREDDISTTQLSDKLLAFSQSEPRWNNHDSFIHNNSFAMAASMMRAYAASVGHEVITNESVGFVLALEGQRVARCYDET</sequence>
<dbReference type="OrthoDB" id="329666at2759"/>
<evidence type="ECO:0000313" key="4">
    <source>
        <dbReference type="EMBL" id="CBH12205.1"/>
    </source>
</evidence>
<dbReference type="GeneID" id="23862315"/>
<dbReference type="VEuPathDB" id="TriTrypDB:Tbg972.7.1770"/>
<dbReference type="Proteomes" id="UP000002316">
    <property type="component" value="Chromosome 7"/>
</dbReference>
<feature type="compositionally biased region" description="Basic and acidic residues" evidence="3">
    <location>
        <begin position="159"/>
        <end position="169"/>
    </location>
</feature>
<protein>
    <recommendedName>
        <fullName evidence="6">Mini-chromosome maintenance complex-binding protein</fullName>
    </recommendedName>
</protein>
<evidence type="ECO:0000256" key="2">
    <source>
        <dbReference type="ARBA" id="ARBA00023242"/>
    </source>
</evidence>
<feature type="region of interest" description="Disordered" evidence="3">
    <location>
        <begin position="142"/>
        <end position="192"/>
    </location>
</feature>
<evidence type="ECO:0000313" key="5">
    <source>
        <dbReference type="Proteomes" id="UP000002316"/>
    </source>
</evidence>
<dbReference type="Pfam" id="PF09739">
    <property type="entry name" value="MCM_bind"/>
    <property type="match status" value="1"/>
</dbReference>
<reference evidence="5" key="1">
    <citation type="journal article" date="2010" name="PLoS Negl. Trop. Dis.">
        <title>The genome sequence of Trypanosoma brucei gambiense, causative agent of chronic human african trypanosomiasis.</title>
        <authorList>
            <person name="Jackson A.P."/>
            <person name="Sanders M."/>
            <person name="Berry A."/>
            <person name="McQuillan J."/>
            <person name="Aslett M.A."/>
            <person name="Quail M.A."/>
            <person name="Chukualim B."/>
            <person name="Capewell P."/>
            <person name="MacLeod A."/>
            <person name="Melville S.E."/>
            <person name="Gibson W."/>
            <person name="Barry J.D."/>
            <person name="Berriman M."/>
            <person name="Hertz-Fowler C."/>
        </authorList>
    </citation>
    <scope>NUCLEOTIDE SEQUENCE [LARGE SCALE GENOMIC DNA]</scope>
    <source>
        <strain evidence="5">MHOM/CI/86/DAL972</strain>
    </source>
</reference>
<dbReference type="GO" id="GO:0003682">
    <property type="term" value="F:chromatin binding"/>
    <property type="evidence" value="ECO:0007669"/>
    <property type="project" value="TreeGrafter"/>
</dbReference>
<keyword evidence="2" id="KW-0539">Nucleus</keyword>
<dbReference type="GO" id="GO:0005634">
    <property type="term" value="C:nucleus"/>
    <property type="evidence" value="ECO:0007669"/>
    <property type="project" value="UniProtKB-SubCell"/>
</dbReference>